<proteinExistence type="predicted"/>
<reference evidence="1" key="1">
    <citation type="submission" date="2021-06" db="EMBL/GenBank/DDBJ databases">
        <authorList>
            <person name="Kallberg Y."/>
            <person name="Tangrot J."/>
            <person name="Rosling A."/>
        </authorList>
    </citation>
    <scope>NUCLEOTIDE SEQUENCE</scope>
    <source>
        <strain evidence="1">MA461A</strain>
    </source>
</reference>
<dbReference type="EMBL" id="CAJVQC010042516">
    <property type="protein sequence ID" value="CAG8775496.1"/>
    <property type="molecule type" value="Genomic_DNA"/>
</dbReference>
<keyword evidence="2" id="KW-1185">Reference proteome</keyword>
<name>A0ACA9R3L7_9GLOM</name>
<evidence type="ECO:0000313" key="1">
    <source>
        <dbReference type="EMBL" id="CAG8775496.1"/>
    </source>
</evidence>
<dbReference type="Proteomes" id="UP000789920">
    <property type="component" value="Unassembled WGS sequence"/>
</dbReference>
<accession>A0ACA9R3L7</accession>
<comment type="caution">
    <text evidence="1">The sequence shown here is derived from an EMBL/GenBank/DDBJ whole genome shotgun (WGS) entry which is preliminary data.</text>
</comment>
<sequence>MQIQPVVKDMKEEKELPNLNCHSCQKKFAKEKDKYIFYSYKGWEEKFCSSEHLKDGFKIGKFSSEKKSFSAKELKALLTQTQKQLQELELTNQEPTGDSEKPINKSKKTEKKLELLLEVLEVEEEQITISFRCEQEQKIEFCHLPKMNPQGNFIINGHDKIVVFHAKKAQAIELKFLNSGLVVDWLDVLKTFAVSPELLRILFDEEDLNLDNYSEAQELEIGAGRTGLPHFLFTSSKGNSYFNIGKLGRRRYNQRIDIIQQLKDQKLAEDLLDKNGQVVLKKNAIFSEKNLEKLANALQKKKMNSFSVPHSTNDLYIVKIKSPRQPEKVISVIGISEKLPEEKTFF</sequence>
<organism evidence="1 2">
    <name type="scientific">Racocetra persica</name>
    <dbReference type="NCBI Taxonomy" id="160502"/>
    <lineage>
        <taxon>Eukaryota</taxon>
        <taxon>Fungi</taxon>
        <taxon>Fungi incertae sedis</taxon>
        <taxon>Mucoromycota</taxon>
        <taxon>Glomeromycotina</taxon>
        <taxon>Glomeromycetes</taxon>
        <taxon>Diversisporales</taxon>
        <taxon>Gigasporaceae</taxon>
        <taxon>Racocetra</taxon>
    </lineage>
</organism>
<gene>
    <name evidence="1" type="ORF">RPERSI_LOCUS16913</name>
</gene>
<protein>
    <submittedName>
        <fullName evidence="1">16389_t:CDS:1</fullName>
    </submittedName>
</protein>
<evidence type="ECO:0000313" key="2">
    <source>
        <dbReference type="Proteomes" id="UP000789920"/>
    </source>
</evidence>